<evidence type="ECO:0000313" key="2">
    <source>
        <dbReference type="Proteomes" id="UP000615455"/>
    </source>
</evidence>
<protein>
    <submittedName>
        <fullName evidence="1">Uncharacterized protein</fullName>
    </submittedName>
</protein>
<dbReference type="EMBL" id="BMHE01000039">
    <property type="protein sequence ID" value="GGA01000.1"/>
    <property type="molecule type" value="Genomic_DNA"/>
</dbReference>
<sequence length="59" mass="6311">MFTTTSFCEAGELELLGLGAELLDAAGLVLLPHADKTSNKLSVKAGTVIFDNFIRNLPF</sequence>
<gene>
    <name evidence="1" type="ORF">GCM10008018_54110</name>
</gene>
<comment type="caution">
    <text evidence="1">The sequence shown here is derived from an EMBL/GenBank/DDBJ whole genome shotgun (WGS) entry which is preliminary data.</text>
</comment>
<accession>A0ABQ1F5Y0</accession>
<proteinExistence type="predicted"/>
<keyword evidence="2" id="KW-1185">Reference proteome</keyword>
<dbReference type="Proteomes" id="UP000615455">
    <property type="component" value="Unassembled WGS sequence"/>
</dbReference>
<evidence type="ECO:0000313" key="1">
    <source>
        <dbReference type="EMBL" id="GGA01000.1"/>
    </source>
</evidence>
<reference evidence="2" key="1">
    <citation type="journal article" date="2019" name="Int. J. Syst. Evol. Microbiol.">
        <title>The Global Catalogue of Microorganisms (GCM) 10K type strain sequencing project: providing services to taxonomists for standard genome sequencing and annotation.</title>
        <authorList>
            <consortium name="The Broad Institute Genomics Platform"/>
            <consortium name="The Broad Institute Genome Sequencing Center for Infectious Disease"/>
            <person name="Wu L."/>
            <person name="Ma J."/>
        </authorList>
    </citation>
    <scope>NUCLEOTIDE SEQUENCE [LARGE SCALE GENOMIC DNA]</scope>
    <source>
        <strain evidence="2">CGMCC 1.15043</strain>
    </source>
</reference>
<name>A0ABQ1F5Y0_9BACL</name>
<organism evidence="1 2">
    <name type="scientific">Paenibacillus marchantiophytorum</name>
    <dbReference type="NCBI Taxonomy" id="1619310"/>
    <lineage>
        <taxon>Bacteria</taxon>
        <taxon>Bacillati</taxon>
        <taxon>Bacillota</taxon>
        <taxon>Bacilli</taxon>
        <taxon>Bacillales</taxon>
        <taxon>Paenibacillaceae</taxon>
        <taxon>Paenibacillus</taxon>
    </lineage>
</organism>